<dbReference type="InterPro" id="IPR017930">
    <property type="entry name" value="Myb_dom"/>
</dbReference>
<dbReference type="PANTHER" id="PTHR46621:SF1">
    <property type="entry name" value="SNRNA-ACTIVATING PROTEIN COMPLEX SUBUNIT 4"/>
    <property type="match status" value="1"/>
</dbReference>
<name>A0A1J4JHQ5_9EUKA</name>
<dbReference type="GeneID" id="94844612"/>
<evidence type="ECO:0000313" key="8">
    <source>
        <dbReference type="EMBL" id="OHS98690.1"/>
    </source>
</evidence>
<evidence type="ECO:0000256" key="3">
    <source>
        <dbReference type="ARBA" id="ARBA00023163"/>
    </source>
</evidence>
<dbReference type="PROSITE" id="PS51294">
    <property type="entry name" value="HTH_MYB"/>
    <property type="match status" value="2"/>
</dbReference>
<organism evidence="8 9">
    <name type="scientific">Tritrichomonas foetus</name>
    <dbReference type="NCBI Taxonomy" id="1144522"/>
    <lineage>
        <taxon>Eukaryota</taxon>
        <taxon>Metamonada</taxon>
        <taxon>Parabasalia</taxon>
        <taxon>Tritrichomonadida</taxon>
        <taxon>Tritrichomonadidae</taxon>
        <taxon>Tritrichomonas</taxon>
    </lineage>
</organism>
<feature type="domain" description="Myb-like" evidence="6">
    <location>
        <begin position="35"/>
        <end position="88"/>
    </location>
</feature>
<feature type="compositionally biased region" description="Low complexity" evidence="5">
    <location>
        <begin position="18"/>
        <end position="27"/>
    </location>
</feature>
<dbReference type="GO" id="GO:0019185">
    <property type="term" value="C:snRNA-activating protein complex"/>
    <property type="evidence" value="ECO:0007669"/>
    <property type="project" value="TreeGrafter"/>
</dbReference>
<dbReference type="SMART" id="SM00717">
    <property type="entry name" value="SANT"/>
    <property type="match status" value="2"/>
</dbReference>
<dbReference type="VEuPathDB" id="TrichDB:TRFO_34846"/>
<keyword evidence="4" id="KW-0539">Nucleus</keyword>
<evidence type="ECO:0000256" key="1">
    <source>
        <dbReference type="ARBA" id="ARBA00023015"/>
    </source>
</evidence>
<dbReference type="EMBL" id="MLAK01001039">
    <property type="protein sequence ID" value="OHS98690.1"/>
    <property type="molecule type" value="Genomic_DNA"/>
</dbReference>
<comment type="caution">
    <text evidence="8">The sequence shown here is derived from an EMBL/GenBank/DDBJ whole genome shotgun (WGS) entry which is preliminary data.</text>
</comment>
<dbReference type="RefSeq" id="XP_068351827.1">
    <property type="nucleotide sequence ID" value="XM_068509908.1"/>
</dbReference>
<dbReference type="Pfam" id="PF13921">
    <property type="entry name" value="Myb_DNA-bind_6"/>
    <property type="match status" value="1"/>
</dbReference>
<sequence length="364" mass="42259">MKTQLLKHIILMRRSARSDASSSSSSTSKKKKDKDGAQQKNKFSADEDAILLASVRPGNDAANDWNEISKLLVNKTARQCKDRWNNYLNPCLTTEEWTIEEDEKLLEKYAESGPRWKMFTQIFKNRSINNIRNRCMRLIRRQQYTIDEHEAGKIEYSYNSSNFSSSNDSLNELSNETPYEVVVSNYRSNEVNDEMAMKEILENSNGFENLLYVNSNQGINHSNEKMTNSNPNFENGSLNFERNESKENSNMVFNSPNFVNHIENATQLEHHNHHLRCHSNTINVGNVLMVNNGYSGNNQIPNNYQSQNPQKRGGESSLIDLLLENIKEDIHKYDLWFEPWKTEFNAENNNNVKEKNNLNHQHKK</sequence>
<reference evidence="8" key="1">
    <citation type="submission" date="2016-10" db="EMBL/GenBank/DDBJ databases">
        <authorList>
            <person name="Benchimol M."/>
            <person name="Almeida L.G."/>
            <person name="Vasconcelos A.T."/>
            <person name="Perreira-Neves A."/>
            <person name="Rosa I.A."/>
            <person name="Tasca T."/>
            <person name="Bogo M.R."/>
            <person name="de Souza W."/>
        </authorList>
    </citation>
    <scope>NUCLEOTIDE SEQUENCE [LARGE SCALE GENOMIC DNA]</scope>
    <source>
        <strain evidence="8">K</strain>
    </source>
</reference>
<protein>
    <recommendedName>
        <fullName evidence="10">Myb-like DNA-binding domain containing protein</fullName>
    </recommendedName>
</protein>
<gene>
    <name evidence="8" type="ORF">TRFO_34846</name>
</gene>
<accession>A0A1J4JHQ5</accession>
<dbReference type="CDD" id="cd00167">
    <property type="entry name" value="SANT"/>
    <property type="match status" value="2"/>
</dbReference>
<dbReference type="InterPro" id="IPR001005">
    <property type="entry name" value="SANT/Myb"/>
</dbReference>
<dbReference type="Proteomes" id="UP000179807">
    <property type="component" value="Unassembled WGS sequence"/>
</dbReference>
<keyword evidence="1" id="KW-0805">Transcription regulation</keyword>
<evidence type="ECO:0000259" key="7">
    <source>
        <dbReference type="PROSITE" id="PS51294"/>
    </source>
</evidence>
<evidence type="ECO:0000256" key="5">
    <source>
        <dbReference type="SAM" id="MobiDB-lite"/>
    </source>
</evidence>
<dbReference type="GO" id="GO:0042796">
    <property type="term" value="P:snRNA transcription by RNA polymerase III"/>
    <property type="evidence" value="ECO:0007669"/>
    <property type="project" value="TreeGrafter"/>
</dbReference>
<dbReference type="InterPro" id="IPR009057">
    <property type="entry name" value="Homeodomain-like_sf"/>
</dbReference>
<feature type="domain" description="HTH myb-type" evidence="7">
    <location>
        <begin position="97"/>
        <end position="143"/>
    </location>
</feature>
<evidence type="ECO:0000256" key="4">
    <source>
        <dbReference type="ARBA" id="ARBA00023242"/>
    </source>
</evidence>
<feature type="region of interest" description="Disordered" evidence="5">
    <location>
        <begin position="14"/>
        <end position="42"/>
    </location>
</feature>
<evidence type="ECO:0008006" key="10">
    <source>
        <dbReference type="Google" id="ProtNLM"/>
    </source>
</evidence>
<keyword evidence="3" id="KW-0804">Transcription</keyword>
<proteinExistence type="predicted"/>
<evidence type="ECO:0000259" key="6">
    <source>
        <dbReference type="PROSITE" id="PS50090"/>
    </source>
</evidence>
<dbReference type="GO" id="GO:0001006">
    <property type="term" value="F:RNA polymerase III type 3 promoter sequence-specific DNA binding"/>
    <property type="evidence" value="ECO:0007669"/>
    <property type="project" value="TreeGrafter"/>
</dbReference>
<keyword evidence="9" id="KW-1185">Reference proteome</keyword>
<dbReference type="Gene3D" id="1.10.10.60">
    <property type="entry name" value="Homeodomain-like"/>
    <property type="match status" value="2"/>
</dbReference>
<feature type="domain" description="HTH myb-type" evidence="7">
    <location>
        <begin position="62"/>
        <end position="92"/>
    </location>
</feature>
<dbReference type="SUPFAM" id="SSF46689">
    <property type="entry name" value="Homeodomain-like"/>
    <property type="match status" value="1"/>
</dbReference>
<evidence type="ECO:0000256" key="2">
    <source>
        <dbReference type="ARBA" id="ARBA00023125"/>
    </source>
</evidence>
<dbReference type="InterPro" id="IPR051575">
    <property type="entry name" value="Myb-like_DNA-bd"/>
</dbReference>
<keyword evidence="2" id="KW-0238">DNA-binding</keyword>
<dbReference type="GO" id="GO:0042795">
    <property type="term" value="P:snRNA transcription by RNA polymerase II"/>
    <property type="evidence" value="ECO:0007669"/>
    <property type="project" value="TreeGrafter"/>
</dbReference>
<dbReference type="PROSITE" id="PS50090">
    <property type="entry name" value="MYB_LIKE"/>
    <property type="match status" value="2"/>
</dbReference>
<feature type="domain" description="Myb-like" evidence="6">
    <location>
        <begin position="89"/>
        <end position="139"/>
    </location>
</feature>
<evidence type="ECO:0000313" key="9">
    <source>
        <dbReference type="Proteomes" id="UP000179807"/>
    </source>
</evidence>
<dbReference type="PANTHER" id="PTHR46621">
    <property type="entry name" value="SNRNA-ACTIVATING PROTEIN COMPLEX SUBUNIT 4"/>
    <property type="match status" value="1"/>
</dbReference>
<dbReference type="AlphaFoldDB" id="A0A1J4JHQ5"/>
<dbReference type="GO" id="GO:0000978">
    <property type="term" value="F:RNA polymerase II cis-regulatory region sequence-specific DNA binding"/>
    <property type="evidence" value="ECO:0007669"/>
    <property type="project" value="TreeGrafter"/>
</dbReference>